<organism evidence="1 2">
    <name type="scientific">Bariatricus massiliensis</name>
    <dbReference type="NCBI Taxonomy" id="1745713"/>
    <lineage>
        <taxon>Bacteria</taxon>
        <taxon>Bacillati</taxon>
        <taxon>Bacillota</taxon>
        <taxon>Clostridia</taxon>
        <taxon>Lachnospirales</taxon>
        <taxon>Lachnospiraceae</taxon>
        <taxon>Bariatricus</taxon>
    </lineage>
</organism>
<keyword evidence="2" id="KW-1185">Reference proteome</keyword>
<dbReference type="RefSeq" id="WP_066737977.1">
    <property type="nucleotide sequence ID" value="NZ_JAJCIQ010000018.1"/>
</dbReference>
<dbReference type="Proteomes" id="UP001299546">
    <property type="component" value="Unassembled WGS sequence"/>
</dbReference>
<reference evidence="1 2" key="1">
    <citation type="submission" date="2021-10" db="EMBL/GenBank/DDBJ databases">
        <title>Collection of gut derived symbiotic bacterial strains cultured from healthy donors.</title>
        <authorList>
            <person name="Lin H."/>
            <person name="Littmann E."/>
            <person name="Kohout C."/>
            <person name="Pamer E.G."/>
        </authorList>
    </citation>
    <scope>NUCLEOTIDE SEQUENCE [LARGE SCALE GENOMIC DNA]</scope>
    <source>
        <strain evidence="1 2">DFI.1.165</strain>
    </source>
</reference>
<sequence length="221" mass="25533">MKREVDLKDISDGKLYTANDMVRADCRGCQGCSDCCRGMGSSIVLDPLDTQRLCKGLNTDFAGLMEQYIELNVVDGMILPNLKMQKSSDSCVFLDENGRCTMHAERPGICRMFPLGRYYEEKGFKYFLQIHECRKADRGKVKVYKCLDTPNLKSYETFIADWHQFLLNCEEGLHTLDEEKKRILNLYVLKVFYQTPYEAADFYPQFYERMNAVQNTLGIGI</sequence>
<protein>
    <submittedName>
        <fullName evidence="1">YkgJ family cysteine cluster protein</fullName>
    </submittedName>
</protein>
<comment type="caution">
    <text evidence="1">The sequence shown here is derived from an EMBL/GenBank/DDBJ whole genome shotgun (WGS) entry which is preliminary data.</text>
</comment>
<proteinExistence type="predicted"/>
<dbReference type="PANTHER" id="PTHR35866">
    <property type="entry name" value="PUTATIVE-RELATED"/>
    <property type="match status" value="1"/>
</dbReference>
<dbReference type="InterPro" id="IPR005358">
    <property type="entry name" value="Puta_zinc/iron-chelating_dom"/>
</dbReference>
<accession>A0ABS8DL83</accession>
<dbReference type="PANTHER" id="PTHR35866:SF1">
    <property type="entry name" value="YKGJ FAMILY CYSTEINE CLUSTER PROTEIN"/>
    <property type="match status" value="1"/>
</dbReference>
<gene>
    <name evidence="1" type="ORF">LIZ65_17655</name>
</gene>
<evidence type="ECO:0000313" key="2">
    <source>
        <dbReference type="Proteomes" id="UP001299546"/>
    </source>
</evidence>
<evidence type="ECO:0000313" key="1">
    <source>
        <dbReference type="EMBL" id="MCB7389112.1"/>
    </source>
</evidence>
<dbReference type="Pfam" id="PF03692">
    <property type="entry name" value="CxxCxxCC"/>
    <property type="match status" value="1"/>
</dbReference>
<name>A0ABS8DL83_9FIRM</name>
<dbReference type="EMBL" id="JAJCIS010000018">
    <property type="protein sequence ID" value="MCB7389112.1"/>
    <property type="molecule type" value="Genomic_DNA"/>
</dbReference>